<dbReference type="Gene3D" id="3.40.50.150">
    <property type="entry name" value="Vaccinia Virus protein VP39"/>
    <property type="match status" value="1"/>
</dbReference>
<dbReference type="InterPro" id="IPR013216">
    <property type="entry name" value="Methyltransf_11"/>
</dbReference>
<dbReference type="EMBL" id="BART01006810">
    <property type="protein sequence ID" value="GAG70139.1"/>
    <property type="molecule type" value="Genomic_DNA"/>
</dbReference>
<gene>
    <name evidence="2" type="ORF">S01H4_15541</name>
</gene>
<dbReference type="PANTHER" id="PTHR43861">
    <property type="entry name" value="TRANS-ACONITATE 2-METHYLTRANSFERASE-RELATED"/>
    <property type="match status" value="1"/>
</dbReference>
<dbReference type="CDD" id="cd02440">
    <property type="entry name" value="AdoMet_MTases"/>
    <property type="match status" value="1"/>
</dbReference>
<comment type="caution">
    <text evidence="2">The sequence shown here is derived from an EMBL/GenBank/DDBJ whole genome shotgun (WGS) entry which is preliminary data.</text>
</comment>
<name>X0ZL44_9ZZZZ</name>
<proteinExistence type="predicted"/>
<feature type="domain" description="Methyltransferase type 11" evidence="1">
    <location>
        <begin position="78"/>
        <end position="175"/>
    </location>
</feature>
<organism evidence="2">
    <name type="scientific">marine sediment metagenome</name>
    <dbReference type="NCBI Taxonomy" id="412755"/>
    <lineage>
        <taxon>unclassified sequences</taxon>
        <taxon>metagenomes</taxon>
        <taxon>ecological metagenomes</taxon>
    </lineage>
</organism>
<evidence type="ECO:0000259" key="1">
    <source>
        <dbReference type="Pfam" id="PF08241"/>
    </source>
</evidence>
<dbReference type="InterPro" id="IPR029063">
    <property type="entry name" value="SAM-dependent_MTases_sf"/>
</dbReference>
<dbReference type="Pfam" id="PF08241">
    <property type="entry name" value="Methyltransf_11"/>
    <property type="match status" value="1"/>
</dbReference>
<protein>
    <recommendedName>
        <fullName evidence="1">Methyltransferase type 11 domain-containing protein</fullName>
    </recommendedName>
</protein>
<sequence>MFRKLLELSFYLRKIKYSIMAKKKGWKQTVLDYYKWELGDSSKSVYSKICQGQTEEELNANDSSIIWHLNPKDTDICLNIGCGIGRIEKFLHQKVKEIHSVDVSQAMIDIAKERSKDFSNVHYYVNDGQSLQIFGDNFFDIAFAELVFQHIPPEVVKSYVSEVHRVLKPGGRFICQIPTKKKYRHMPKELCAWMTREEVDRLFSAFSKVDYNSGCTNEWYHCPIVTK</sequence>
<reference evidence="2" key="1">
    <citation type="journal article" date="2014" name="Front. Microbiol.">
        <title>High frequency of phylogenetically diverse reductive dehalogenase-homologous genes in deep subseafloor sedimentary metagenomes.</title>
        <authorList>
            <person name="Kawai M."/>
            <person name="Futagami T."/>
            <person name="Toyoda A."/>
            <person name="Takaki Y."/>
            <person name="Nishi S."/>
            <person name="Hori S."/>
            <person name="Arai W."/>
            <person name="Tsubouchi T."/>
            <person name="Morono Y."/>
            <person name="Uchiyama I."/>
            <person name="Ito T."/>
            <person name="Fujiyama A."/>
            <person name="Inagaki F."/>
            <person name="Takami H."/>
        </authorList>
    </citation>
    <scope>NUCLEOTIDE SEQUENCE</scope>
    <source>
        <strain evidence="2">Expedition CK06-06</strain>
    </source>
</reference>
<dbReference type="GO" id="GO:0008757">
    <property type="term" value="F:S-adenosylmethionine-dependent methyltransferase activity"/>
    <property type="evidence" value="ECO:0007669"/>
    <property type="project" value="InterPro"/>
</dbReference>
<evidence type="ECO:0000313" key="2">
    <source>
        <dbReference type="EMBL" id="GAG70139.1"/>
    </source>
</evidence>
<dbReference type="SUPFAM" id="SSF53335">
    <property type="entry name" value="S-adenosyl-L-methionine-dependent methyltransferases"/>
    <property type="match status" value="1"/>
</dbReference>
<dbReference type="AlphaFoldDB" id="X0ZL44"/>
<accession>X0ZL44</accession>